<keyword evidence="2" id="KW-0645">Protease</keyword>
<evidence type="ECO:0000256" key="5">
    <source>
        <dbReference type="ARBA" id="ARBA00022807"/>
    </source>
</evidence>
<dbReference type="FunFam" id="3.90.70.130:FF:000001">
    <property type="entry name" value="Probable Ufm1-specific protease 2"/>
    <property type="match status" value="1"/>
</dbReference>
<evidence type="ECO:0000256" key="2">
    <source>
        <dbReference type="ARBA" id="ARBA00022670"/>
    </source>
</evidence>
<evidence type="ECO:0000313" key="10">
    <source>
        <dbReference type="EnsemblMetazoa" id="tetur03g06920.1"/>
    </source>
</evidence>
<proteinExistence type="inferred from homology"/>
<sequence length="475" mass="53650">MKRVILVRTCGSLTLNVTPASSPDKMKKSINSAFKKWYDTIKKVPFQLIQSDYVLDGSCGPKETLGSLYKYIKDSDYSEIEGVKMSAATKATMFEKLFAKRLAELSPVQLTFNLDVDDGGGEKTGNSVNVSETKVLLIDYASEKELKFNINIDLVDEFAEDTGLKGLPKVLTTSLRRQIEEMRACVQVFFDLDTNKIHLPKAYHFRLKDHSPNLLTLIYPASLSDSELIDYRRKLHEKLALPLDRPYIRKANSLKLDENSYKSRYLINPHVTVPSSGLESGKVTAVQGNYAYHHYMQDGFNDVGWGCAYRSLQTIISWFMLQGYIEIDRVPTHKEIQEALVACGDKEVNFIGKEKWIGSQEVSYVLSQLYNISSKIMFVNSGRELGSKGSELKHHFETNGTPIMIGGGVLAHTILGIDFDENSGQLNFLVLDPHYTGPEDLSSIIKKGWCNWKSPDFWDPSAFYNLCMPQKPQVF</sequence>
<dbReference type="eggNOG" id="KOG2433">
    <property type="taxonomic scope" value="Eukaryota"/>
</dbReference>
<comment type="function">
    <text evidence="6">Thiol protease which recognizes and hydrolyzes the peptide bond at the C-terminal Gly of UFM1, a ubiquitin-like modifier protein bound to a number of target proteins. Does not hydrolyze SUMO1 or ISG15 ubiquitin-like proteins.</text>
</comment>
<reference evidence="11" key="1">
    <citation type="submission" date="2011-08" db="EMBL/GenBank/DDBJ databases">
        <authorList>
            <person name="Rombauts S."/>
        </authorList>
    </citation>
    <scope>NUCLEOTIDE SEQUENCE</scope>
    <source>
        <strain evidence="11">London</strain>
    </source>
</reference>
<feature type="domain" description="UFSP1/2/DUB catalytic" evidence="8">
    <location>
        <begin position="282"/>
        <end position="467"/>
    </location>
</feature>
<dbReference type="InterPro" id="IPR038765">
    <property type="entry name" value="Papain-like_cys_pep_sf"/>
</dbReference>
<evidence type="ECO:0000259" key="9">
    <source>
        <dbReference type="Pfam" id="PF20908"/>
    </source>
</evidence>
<dbReference type="KEGG" id="tut:107359087"/>
<evidence type="ECO:0000256" key="6">
    <source>
        <dbReference type="ARBA" id="ARBA00057559"/>
    </source>
</evidence>
<dbReference type="GO" id="GO:0071567">
    <property type="term" value="F:deUFMylase activity"/>
    <property type="evidence" value="ECO:0007669"/>
    <property type="project" value="TreeGrafter"/>
</dbReference>
<evidence type="ECO:0000256" key="1">
    <source>
        <dbReference type="ARBA" id="ARBA00008552"/>
    </source>
</evidence>
<dbReference type="InterPro" id="IPR012462">
    <property type="entry name" value="UFSP1/2_DUB_cat"/>
</dbReference>
<keyword evidence="11" id="KW-1185">Reference proteome</keyword>
<dbReference type="EMBL" id="CAEY01001135">
    <property type="status" value="NOT_ANNOTATED_CDS"/>
    <property type="molecule type" value="Genomic_DNA"/>
</dbReference>
<dbReference type="Pfam" id="PF07910">
    <property type="entry name" value="Peptidase_C78"/>
    <property type="match status" value="1"/>
</dbReference>
<dbReference type="OMA" id="FIGKEKW"/>
<keyword evidence="5" id="KW-0788">Thiol protease</keyword>
<evidence type="ECO:0000259" key="8">
    <source>
        <dbReference type="Pfam" id="PF07910"/>
    </source>
</evidence>
<dbReference type="SUPFAM" id="SSF54001">
    <property type="entry name" value="Cysteine proteinases"/>
    <property type="match status" value="1"/>
</dbReference>
<evidence type="ECO:0000256" key="7">
    <source>
        <dbReference type="ARBA" id="ARBA00073264"/>
    </source>
</evidence>
<accession>T1K097</accession>
<dbReference type="Gene3D" id="3.90.70.130">
    <property type="match status" value="1"/>
</dbReference>
<name>T1K097_TETUR</name>
<dbReference type="AlphaFoldDB" id="T1K097"/>
<dbReference type="PANTHER" id="PTHR48153:SF2">
    <property type="entry name" value="UFM1-SPECIFIC PROTEASE 2"/>
    <property type="match status" value="1"/>
</dbReference>
<dbReference type="GO" id="GO:0005634">
    <property type="term" value="C:nucleus"/>
    <property type="evidence" value="ECO:0007669"/>
    <property type="project" value="TreeGrafter"/>
</dbReference>
<evidence type="ECO:0000256" key="3">
    <source>
        <dbReference type="ARBA" id="ARBA00022786"/>
    </source>
</evidence>
<dbReference type="GO" id="GO:0005783">
    <property type="term" value="C:endoplasmic reticulum"/>
    <property type="evidence" value="ECO:0007669"/>
    <property type="project" value="TreeGrafter"/>
</dbReference>
<keyword evidence="3" id="KW-0833">Ubl conjugation pathway</keyword>
<dbReference type="GO" id="GO:0006508">
    <property type="term" value="P:proteolysis"/>
    <property type="evidence" value="ECO:0007669"/>
    <property type="project" value="UniProtKB-KW"/>
</dbReference>
<keyword evidence="4" id="KW-0378">Hydrolase</keyword>
<protein>
    <recommendedName>
        <fullName evidence="7">Probable Ufm1-specific protease 2</fullName>
    </recommendedName>
</protein>
<dbReference type="PANTHER" id="PTHR48153">
    <property type="entry name" value="UFM1-SPECIFIC PROTEASE 2"/>
    <property type="match status" value="1"/>
</dbReference>
<comment type="similarity">
    <text evidence="1">Belongs to the peptidase C78 family.</text>
</comment>
<dbReference type="OrthoDB" id="417506at2759"/>
<gene>
    <name evidence="10" type="primary">107359087</name>
</gene>
<dbReference type="STRING" id="32264.T1K097"/>
<feature type="domain" description="UFSP2 second" evidence="9">
    <location>
        <begin position="131"/>
        <end position="258"/>
    </location>
</feature>
<dbReference type="Proteomes" id="UP000015104">
    <property type="component" value="Unassembled WGS sequence"/>
</dbReference>
<dbReference type="Pfam" id="PF20908">
    <property type="entry name" value="UfSP2_N"/>
    <property type="match status" value="1"/>
</dbReference>
<evidence type="ECO:0000256" key="4">
    <source>
        <dbReference type="ARBA" id="ARBA00022801"/>
    </source>
</evidence>
<reference evidence="10" key="2">
    <citation type="submission" date="2015-06" db="UniProtKB">
        <authorList>
            <consortium name="EnsemblMetazoa"/>
        </authorList>
    </citation>
    <scope>IDENTIFICATION</scope>
</reference>
<organism evidence="10 11">
    <name type="scientific">Tetranychus urticae</name>
    <name type="common">Two-spotted spider mite</name>
    <dbReference type="NCBI Taxonomy" id="32264"/>
    <lineage>
        <taxon>Eukaryota</taxon>
        <taxon>Metazoa</taxon>
        <taxon>Ecdysozoa</taxon>
        <taxon>Arthropoda</taxon>
        <taxon>Chelicerata</taxon>
        <taxon>Arachnida</taxon>
        <taxon>Acari</taxon>
        <taxon>Acariformes</taxon>
        <taxon>Trombidiformes</taxon>
        <taxon>Prostigmata</taxon>
        <taxon>Eleutherengona</taxon>
        <taxon>Raphignathae</taxon>
        <taxon>Tetranychoidea</taxon>
        <taxon>Tetranychidae</taxon>
        <taxon>Tetranychus</taxon>
    </lineage>
</organism>
<dbReference type="EnsemblMetazoa" id="tetur03g06920.1">
    <property type="protein sequence ID" value="tetur03g06920.1"/>
    <property type="gene ID" value="tetur03g06920"/>
</dbReference>
<dbReference type="HOGENOM" id="CLU_021066_1_1_1"/>
<dbReference type="InterPro" id="IPR049387">
    <property type="entry name" value="UFSP2-like_2nd"/>
</dbReference>
<evidence type="ECO:0000313" key="11">
    <source>
        <dbReference type="Proteomes" id="UP000015104"/>
    </source>
</evidence>